<dbReference type="RefSeq" id="WP_172511488.1">
    <property type="nucleotide sequence ID" value="NZ_CP032549.1"/>
</dbReference>
<dbReference type="InterPro" id="IPR006016">
    <property type="entry name" value="UspA"/>
</dbReference>
<dbReference type="AlphaFoldDB" id="A0A6H0SJ43"/>
<dbReference type="CDD" id="cd00293">
    <property type="entry name" value="USP-like"/>
    <property type="match status" value="1"/>
</dbReference>
<dbReference type="SUPFAM" id="SSF52402">
    <property type="entry name" value="Adenine nucleotide alpha hydrolases-like"/>
    <property type="match status" value="2"/>
</dbReference>
<dbReference type="Proteomes" id="UP000502331">
    <property type="component" value="Chromosome"/>
</dbReference>
<name>A0A6H0SJ43_9MICC</name>
<comment type="similarity">
    <text evidence="1">Belongs to the universal stress protein A family.</text>
</comment>
<evidence type="ECO:0000256" key="1">
    <source>
        <dbReference type="ARBA" id="ARBA00008791"/>
    </source>
</evidence>
<dbReference type="Pfam" id="PF00582">
    <property type="entry name" value="Usp"/>
    <property type="match status" value="1"/>
</dbReference>
<evidence type="ECO:0000259" key="2">
    <source>
        <dbReference type="Pfam" id="PF00582"/>
    </source>
</evidence>
<keyword evidence="4" id="KW-1185">Reference proteome</keyword>
<reference evidence="3 4" key="1">
    <citation type="submission" date="2018-09" db="EMBL/GenBank/DDBJ databases">
        <title>Glutamicibacter mishrai S5-52T (LMG 29155T = KCTC 39846T).</title>
        <authorList>
            <person name="Das S.K."/>
        </authorList>
    </citation>
    <scope>NUCLEOTIDE SEQUENCE [LARGE SCALE GENOMIC DNA]</scope>
    <source>
        <strain evidence="3 4">S5-52</strain>
    </source>
</reference>
<accession>A0A6H0SJ43</accession>
<sequence>MKLLVGYTADERGAEAIELASALVAGTPEASLQIAIVLPAAAPFNAVYPGGDHGYSSILSAQVDQWAEQALELVPEGINASVVAQSVASVAEGLITLAQDYAADGIVLGGRKRHRAGFFLPGAIANALLHSSPVSVYMSSPAALETLRSADGKLTRLTAFVGDRPGAKDVIEQSARLAAASSVPLRVVTLVLPFDVQDPERDLESHVESTRAYLAELTESLQLDARIEVVVGRNLDEAVGQLSWQGGDLALLGSARLAAARRLFIGPKAQRILGKLFVPMGVIPNPGSHS</sequence>
<protein>
    <submittedName>
        <fullName evidence="3">Universal stress protein</fullName>
    </submittedName>
</protein>
<dbReference type="InterPro" id="IPR014729">
    <property type="entry name" value="Rossmann-like_a/b/a_fold"/>
</dbReference>
<dbReference type="PANTHER" id="PTHR46268">
    <property type="entry name" value="STRESS RESPONSE PROTEIN NHAX"/>
    <property type="match status" value="1"/>
</dbReference>
<evidence type="ECO:0000313" key="3">
    <source>
        <dbReference type="EMBL" id="QIV86571.1"/>
    </source>
</evidence>
<feature type="domain" description="UspA" evidence="2">
    <location>
        <begin position="2"/>
        <end position="138"/>
    </location>
</feature>
<dbReference type="PANTHER" id="PTHR46268:SF6">
    <property type="entry name" value="UNIVERSAL STRESS PROTEIN UP12"/>
    <property type="match status" value="1"/>
</dbReference>
<evidence type="ECO:0000313" key="4">
    <source>
        <dbReference type="Proteomes" id="UP000502331"/>
    </source>
</evidence>
<proteinExistence type="inferred from homology"/>
<dbReference type="Gene3D" id="3.40.50.620">
    <property type="entry name" value="HUPs"/>
    <property type="match status" value="2"/>
</dbReference>
<organism evidence="3 4">
    <name type="scientific">Glutamicibacter mishrai</name>
    <dbReference type="NCBI Taxonomy" id="1775880"/>
    <lineage>
        <taxon>Bacteria</taxon>
        <taxon>Bacillati</taxon>
        <taxon>Actinomycetota</taxon>
        <taxon>Actinomycetes</taxon>
        <taxon>Micrococcales</taxon>
        <taxon>Micrococcaceae</taxon>
        <taxon>Glutamicibacter</taxon>
    </lineage>
</organism>
<dbReference type="EMBL" id="CP032549">
    <property type="protein sequence ID" value="QIV86571.1"/>
    <property type="molecule type" value="Genomic_DNA"/>
</dbReference>
<gene>
    <name evidence="3" type="ORF">D3791_05170</name>
</gene>